<evidence type="ECO:0000313" key="12">
    <source>
        <dbReference type="RefSeq" id="XP_014666173.1"/>
    </source>
</evidence>
<dbReference type="Pfam" id="PF01762">
    <property type="entry name" value="Galactosyl_T"/>
    <property type="match status" value="1"/>
</dbReference>
<dbReference type="Gene3D" id="3.90.550.50">
    <property type="match status" value="1"/>
</dbReference>
<comment type="similarity">
    <text evidence="2 10">Belongs to the glycosyltransferase 31 family.</text>
</comment>
<evidence type="ECO:0000256" key="10">
    <source>
        <dbReference type="RuleBase" id="RU363063"/>
    </source>
</evidence>
<evidence type="ECO:0000256" key="2">
    <source>
        <dbReference type="ARBA" id="ARBA00008661"/>
    </source>
</evidence>
<protein>
    <recommendedName>
        <fullName evidence="10">Hexosyltransferase</fullName>
        <ecNumber evidence="10">2.4.1.-</ecNumber>
    </recommendedName>
</protein>
<evidence type="ECO:0000256" key="8">
    <source>
        <dbReference type="ARBA" id="ARBA00023034"/>
    </source>
</evidence>
<proteinExistence type="inferred from homology"/>
<keyword evidence="3 10" id="KW-0328">Glycosyltransferase</keyword>
<evidence type="ECO:0000256" key="6">
    <source>
        <dbReference type="ARBA" id="ARBA00022968"/>
    </source>
</evidence>
<accession>A0ABM1E1V2</accession>
<evidence type="ECO:0000313" key="11">
    <source>
        <dbReference type="Proteomes" id="UP000695022"/>
    </source>
</evidence>
<keyword evidence="6" id="KW-0735">Signal-anchor</keyword>
<sequence length="415" mass="46187">MPNLLHSFSRSADTVMIASPTHPPLCHCCTAAQTRVNSKRTLAIVFATLATMTLATLLRYNLRPYAHALLPLTKYNSSFAVGVYRGSVAGDDVASADVRRFRISSSCVGDAACRDANRSESDDATLAARFVTHFDADRVAIVDSSACQRRRRRINVVVVVFSVAQNVQRRLAIRRTWAAPSRMTQAGVCVVFLVGKTDAASDDATLTHEAATHGDVVRVDVDEGYYNITHKAVLMLRWATHNCSGALYVMKTDDDSYVNVRRLSSELRAHPADRPLLLGHLLARGRPNREPGSKFYMPYSMYAPEETPEFLSGSGYVMSMGVARALYAQAQLRPLVWFEDVYVTGLCAEGAGIARTDSRLFRTFDKRARTEFGNVRAATERKAICLYRDSVVVHRVTPEELNFLWDKLEDARYEC</sequence>
<keyword evidence="4" id="KW-0808">Transferase</keyword>
<reference evidence="12" key="1">
    <citation type="submission" date="2025-08" db="UniProtKB">
        <authorList>
            <consortium name="RefSeq"/>
        </authorList>
    </citation>
    <scope>IDENTIFICATION</scope>
</reference>
<evidence type="ECO:0000256" key="5">
    <source>
        <dbReference type="ARBA" id="ARBA00022692"/>
    </source>
</evidence>
<evidence type="ECO:0000256" key="4">
    <source>
        <dbReference type="ARBA" id="ARBA00022679"/>
    </source>
</evidence>
<keyword evidence="9" id="KW-0472">Membrane</keyword>
<dbReference type="PANTHER" id="PTHR11214">
    <property type="entry name" value="BETA-1,3-N-ACETYLGLUCOSAMINYLTRANSFERASE"/>
    <property type="match status" value="1"/>
</dbReference>
<keyword evidence="7" id="KW-1133">Transmembrane helix</keyword>
<gene>
    <name evidence="12" type="primary">LOC106808112</name>
</gene>
<dbReference type="Proteomes" id="UP000695022">
    <property type="component" value="Unplaced"/>
</dbReference>
<evidence type="ECO:0000256" key="9">
    <source>
        <dbReference type="ARBA" id="ARBA00023136"/>
    </source>
</evidence>
<dbReference type="InterPro" id="IPR002659">
    <property type="entry name" value="Glyco_trans_31"/>
</dbReference>
<name>A0ABM1E1V2_PRICU</name>
<comment type="subcellular location">
    <subcellularLocation>
        <location evidence="1 10">Golgi apparatus membrane</location>
        <topology evidence="1 10">Single-pass type II membrane protein</topology>
    </subcellularLocation>
</comment>
<keyword evidence="11" id="KW-1185">Reference proteome</keyword>
<evidence type="ECO:0000256" key="3">
    <source>
        <dbReference type="ARBA" id="ARBA00022676"/>
    </source>
</evidence>
<dbReference type="RefSeq" id="XP_014666173.1">
    <property type="nucleotide sequence ID" value="XM_014810687.1"/>
</dbReference>
<dbReference type="EC" id="2.4.1.-" evidence="10"/>
<dbReference type="GeneID" id="106808112"/>
<keyword evidence="5" id="KW-0812">Transmembrane</keyword>
<keyword evidence="8 10" id="KW-0333">Golgi apparatus</keyword>
<organism evidence="11 12">
    <name type="scientific">Priapulus caudatus</name>
    <name type="common">Priapulid worm</name>
    <dbReference type="NCBI Taxonomy" id="37621"/>
    <lineage>
        <taxon>Eukaryota</taxon>
        <taxon>Metazoa</taxon>
        <taxon>Ecdysozoa</taxon>
        <taxon>Scalidophora</taxon>
        <taxon>Priapulida</taxon>
        <taxon>Priapulimorpha</taxon>
        <taxon>Priapulimorphida</taxon>
        <taxon>Priapulidae</taxon>
        <taxon>Priapulus</taxon>
    </lineage>
</organism>
<evidence type="ECO:0000256" key="1">
    <source>
        <dbReference type="ARBA" id="ARBA00004323"/>
    </source>
</evidence>
<dbReference type="PANTHER" id="PTHR11214:SF314">
    <property type="entry name" value="HEXOSYLTRANSFERASE"/>
    <property type="match status" value="1"/>
</dbReference>
<evidence type="ECO:0000256" key="7">
    <source>
        <dbReference type="ARBA" id="ARBA00022989"/>
    </source>
</evidence>